<organism evidence="2">
    <name type="scientific">marine metagenome</name>
    <dbReference type="NCBI Taxonomy" id="408172"/>
    <lineage>
        <taxon>unclassified sequences</taxon>
        <taxon>metagenomes</taxon>
        <taxon>ecological metagenomes</taxon>
    </lineage>
</organism>
<sequence>AGAHLTALAAMPESVPALEGNCGSAGVPSNVCAAIAWAAPTDFLRNPAVEDTALNALIGEGDVSGEEKLLGGPVRENPDLAQLANPCAFASPDGPPVLVIQGTHDEVVPVSQADLLVDASEAAKTSVSYLRIRHGNHGGWRTGTPYPSDPGPREIEDWIVQFLDRCCRNKGDLGIMGRHTIAAPIPA</sequence>
<gene>
    <name evidence="2" type="ORF">METZ01_LOCUS284812</name>
</gene>
<protein>
    <recommendedName>
        <fullName evidence="1">BD-FAE-like domain-containing protein</fullName>
    </recommendedName>
</protein>
<feature type="domain" description="BD-FAE-like" evidence="1">
    <location>
        <begin position="1"/>
        <end position="117"/>
    </location>
</feature>
<dbReference type="InterPro" id="IPR049492">
    <property type="entry name" value="BD-FAE-like_dom"/>
</dbReference>
<dbReference type="AlphaFoldDB" id="A0A382L4R6"/>
<feature type="non-terminal residue" evidence="2">
    <location>
        <position position="1"/>
    </location>
</feature>
<name>A0A382L4R6_9ZZZZ</name>
<dbReference type="SUPFAM" id="SSF53474">
    <property type="entry name" value="alpha/beta-Hydrolases"/>
    <property type="match status" value="1"/>
</dbReference>
<evidence type="ECO:0000259" key="1">
    <source>
        <dbReference type="Pfam" id="PF20434"/>
    </source>
</evidence>
<reference evidence="2" key="1">
    <citation type="submission" date="2018-05" db="EMBL/GenBank/DDBJ databases">
        <authorList>
            <person name="Lanie J.A."/>
            <person name="Ng W.-L."/>
            <person name="Kazmierczak K.M."/>
            <person name="Andrzejewski T.M."/>
            <person name="Davidsen T.M."/>
            <person name="Wayne K.J."/>
            <person name="Tettelin H."/>
            <person name="Glass J.I."/>
            <person name="Rusch D."/>
            <person name="Podicherti R."/>
            <person name="Tsui H.-C.T."/>
            <person name="Winkler M.E."/>
        </authorList>
    </citation>
    <scope>NUCLEOTIDE SEQUENCE</scope>
</reference>
<dbReference type="Gene3D" id="3.40.50.1820">
    <property type="entry name" value="alpha/beta hydrolase"/>
    <property type="match status" value="1"/>
</dbReference>
<dbReference type="InterPro" id="IPR029058">
    <property type="entry name" value="AB_hydrolase_fold"/>
</dbReference>
<dbReference type="EMBL" id="UINC01084899">
    <property type="protein sequence ID" value="SVC31958.1"/>
    <property type="molecule type" value="Genomic_DNA"/>
</dbReference>
<dbReference type="Pfam" id="PF20434">
    <property type="entry name" value="BD-FAE"/>
    <property type="match status" value="1"/>
</dbReference>
<proteinExistence type="predicted"/>
<evidence type="ECO:0000313" key="2">
    <source>
        <dbReference type="EMBL" id="SVC31958.1"/>
    </source>
</evidence>
<accession>A0A382L4R6</accession>